<evidence type="ECO:0000256" key="1">
    <source>
        <dbReference type="SAM" id="MobiDB-lite"/>
    </source>
</evidence>
<keyword evidence="4" id="KW-1185">Reference proteome</keyword>
<dbReference type="STRING" id="478801.Ksed_01150"/>
<dbReference type="SUPFAM" id="SSF52821">
    <property type="entry name" value="Rhodanese/Cell cycle control phosphatase"/>
    <property type="match status" value="1"/>
</dbReference>
<dbReference type="eggNOG" id="COG0607">
    <property type="taxonomic scope" value="Bacteria"/>
</dbReference>
<dbReference type="Gene3D" id="3.40.250.10">
    <property type="entry name" value="Rhodanese-like domain"/>
    <property type="match status" value="1"/>
</dbReference>
<dbReference type="Proteomes" id="UP000006666">
    <property type="component" value="Chromosome"/>
</dbReference>
<feature type="domain" description="Rhodanese" evidence="2">
    <location>
        <begin position="9"/>
        <end position="99"/>
    </location>
</feature>
<accession>C7NIY2</accession>
<evidence type="ECO:0000313" key="4">
    <source>
        <dbReference type="Proteomes" id="UP000006666"/>
    </source>
</evidence>
<gene>
    <name evidence="3" type="ordered locus">Ksed_01150</name>
</gene>
<evidence type="ECO:0000313" key="3">
    <source>
        <dbReference type="EMBL" id="ACV05207.1"/>
    </source>
</evidence>
<dbReference type="PROSITE" id="PS50206">
    <property type="entry name" value="RHODANESE_3"/>
    <property type="match status" value="1"/>
</dbReference>
<proteinExistence type="predicted"/>
<protein>
    <submittedName>
        <fullName evidence="3">Rhodanese-related sulfurtransferase</fullName>
    </submittedName>
</protein>
<dbReference type="InterPro" id="IPR050229">
    <property type="entry name" value="GlpE_sulfurtransferase"/>
</dbReference>
<dbReference type="InterPro" id="IPR036873">
    <property type="entry name" value="Rhodanese-like_dom_sf"/>
</dbReference>
<sequence>MDNITPQDLPDDAVVLDVREPEEWAAGHAPNAVHIPLADVPARVDELPDPSTDGPLPVTCRSGGRSSRAVQWLQAQGYEVVNVDGGMKAWSAAGKQVVSDAGEPQVI</sequence>
<dbReference type="GO" id="GO:0016740">
    <property type="term" value="F:transferase activity"/>
    <property type="evidence" value="ECO:0007669"/>
    <property type="project" value="UniProtKB-KW"/>
</dbReference>
<dbReference type="RefSeq" id="WP_012801626.1">
    <property type="nucleotide sequence ID" value="NC_013169.1"/>
</dbReference>
<evidence type="ECO:0000259" key="2">
    <source>
        <dbReference type="PROSITE" id="PS50206"/>
    </source>
</evidence>
<dbReference type="PANTHER" id="PTHR43031">
    <property type="entry name" value="FAD-DEPENDENT OXIDOREDUCTASE"/>
    <property type="match status" value="1"/>
</dbReference>
<name>C7NIY2_KYTSD</name>
<dbReference type="EMBL" id="CP001686">
    <property type="protein sequence ID" value="ACV05207.1"/>
    <property type="molecule type" value="Genomic_DNA"/>
</dbReference>
<dbReference type="HOGENOM" id="CLU_089574_13_0_11"/>
<feature type="region of interest" description="Disordered" evidence="1">
    <location>
        <begin position="44"/>
        <end position="63"/>
    </location>
</feature>
<dbReference type="CDD" id="cd00158">
    <property type="entry name" value="RHOD"/>
    <property type="match status" value="1"/>
</dbReference>
<dbReference type="Pfam" id="PF00581">
    <property type="entry name" value="Rhodanese"/>
    <property type="match status" value="1"/>
</dbReference>
<reference evidence="3 4" key="1">
    <citation type="journal article" date="2009" name="Stand. Genomic Sci.">
        <title>Complete genome sequence of Kytococcus sedentarius type strain (541).</title>
        <authorList>
            <person name="Sims D."/>
            <person name="Brettin T."/>
            <person name="Detter J.C."/>
            <person name="Han C."/>
            <person name="Lapidus A."/>
            <person name="Copeland A."/>
            <person name="Glavina Del Rio T."/>
            <person name="Nolan M."/>
            <person name="Chen F."/>
            <person name="Lucas S."/>
            <person name="Tice H."/>
            <person name="Cheng J.F."/>
            <person name="Bruce D."/>
            <person name="Goodwin L."/>
            <person name="Pitluck S."/>
            <person name="Ovchinnikova G."/>
            <person name="Pati A."/>
            <person name="Ivanova N."/>
            <person name="Mavrommatis K."/>
            <person name="Chen A."/>
            <person name="Palaniappan K."/>
            <person name="D'haeseleer P."/>
            <person name="Chain P."/>
            <person name="Bristow J."/>
            <person name="Eisen J.A."/>
            <person name="Markowitz V."/>
            <person name="Hugenholtz P."/>
            <person name="Schneider S."/>
            <person name="Goker M."/>
            <person name="Pukall R."/>
            <person name="Kyrpides N.C."/>
            <person name="Klenk H.P."/>
        </authorList>
    </citation>
    <scope>NUCLEOTIDE SEQUENCE [LARGE SCALE GENOMIC DNA]</scope>
    <source>
        <strain evidence="4">ATCC 14392 / DSM 20547 / JCM 11482 / CCUG 33030 / NBRC 15357 / NCTC 11040 / CCM 314 / 541</strain>
    </source>
</reference>
<dbReference type="KEGG" id="kse:Ksed_01150"/>
<organism evidence="3 4">
    <name type="scientific">Kytococcus sedentarius (strain ATCC 14392 / DSM 20547 / JCM 11482 / CCUG 33030 / NBRC 15357 / NCTC 11040 / CCM 314 / 541)</name>
    <name type="common">Micrococcus sedentarius</name>
    <dbReference type="NCBI Taxonomy" id="478801"/>
    <lineage>
        <taxon>Bacteria</taxon>
        <taxon>Bacillati</taxon>
        <taxon>Actinomycetota</taxon>
        <taxon>Actinomycetes</taxon>
        <taxon>Micrococcales</taxon>
        <taxon>Kytococcaceae</taxon>
        <taxon>Kytococcus</taxon>
    </lineage>
</organism>
<dbReference type="SMART" id="SM00450">
    <property type="entry name" value="RHOD"/>
    <property type="match status" value="1"/>
</dbReference>
<dbReference type="AlphaFoldDB" id="C7NIY2"/>
<dbReference type="InterPro" id="IPR001763">
    <property type="entry name" value="Rhodanese-like_dom"/>
</dbReference>
<dbReference type="PANTHER" id="PTHR43031:SF1">
    <property type="entry name" value="PYRIDINE NUCLEOTIDE-DISULPHIDE OXIDOREDUCTASE"/>
    <property type="match status" value="1"/>
</dbReference>